<name>A0A8R1ED47_CAEJA</name>
<dbReference type="AlphaFoldDB" id="A0A8R1ED47"/>
<sequence>MLILLKAFGPIFVRPVRPFVRPSAVRPVRPQFVRFVRGRI</sequence>
<evidence type="ECO:0000313" key="1">
    <source>
        <dbReference type="EnsemblMetazoa" id="CJA32555.1"/>
    </source>
</evidence>
<reference evidence="2" key="1">
    <citation type="submission" date="2010-08" db="EMBL/GenBank/DDBJ databases">
        <authorList>
            <consortium name="Caenorhabditis japonica Sequencing Consortium"/>
            <person name="Wilson R.K."/>
        </authorList>
    </citation>
    <scope>NUCLEOTIDE SEQUENCE [LARGE SCALE GENOMIC DNA]</scope>
    <source>
        <strain evidence="2">DF5081</strain>
    </source>
</reference>
<keyword evidence="2" id="KW-1185">Reference proteome</keyword>
<accession>A0A8R1ED47</accession>
<dbReference type="Proteomes" id="UP000005237">
    <property type="component" value="Unassembled WGS sequence"/>
</dbReference>
<organism evidence="1 2">
    <name type="scientific">Caenorhabditis japonica</name>
    <dbReference type="NCBI Taxonomy" id="281687"/>
    <lineage>
        <taxon>Eukaryota</taxon>
        <taxon>Metazoa</taxon>
        <taxon>Ecdysozoa</taxon>
        <taxon>Nematoda</taxon>
        <taxon>Chromadorea</taxon>
        <taxon>Rhabditida</taxon>
        <taxon>Rhabditina</taxon>
        <taxon>Rhabditomorpha</taxon>
        <taxon>Rhabditoidea</taxon>
        <taxon>Rhabditidae</taxon>
        <taxon>Peloderinae</taxon>
        <taxon>Caenorhabditis</taxon>
    </lineage>
</organism>
<evidence type="ECO:0000313" key="2">
    <source>
        <dbReference type="Proteomes" id="UP000005237"/>
    </source>
</evidence>
<proteinExistence type="predicted"/>
<protein>
    <submittedName>
        <fullName evidence="1">Uncharacterized protein</fullName>
    </submittedName>
</protein>
<dbReference type="EnsemblMetazoa" id="CJA32555.1">
    <property type="protein sequence ID" value="CJA32555.1"/>
    <property type="gene ID" value="WBGene00208402"/>
</dbReference>
<reference evidence="1" key="2">
    <citation type="submission" date="2022-06" db="UniProtKB">
        <authorList>
            <consortium name="EnsemblMetazoa"/>
        </authorList>
    </citation>
    <scope>IDENTIFICATION</scope>
    <source>
        <strain evidence="1">DF5081</strain>
    </source>
</reference>